<name>Q6IIQ0_DROME</name>
<organism evidence="2">
    <name type="scientific">Drosophila melanogaster</name>
    <name type="common">Fruit fly</name>
    <dbReference type="NCBI Taxonomy" id="7227"/>
    <lineage>
        <taxon>Eukaryota</taxon>
        <taxon>Metazoa</taxon>
        <taxon>Ecdysozoa</taxon>
        <taxon>Arthropoda</taxon>
        <taxon>Hexapoda</taxon>
        <taxon>Insecta</taxon>
        <taxon>Pterygota</taxon>
        <taxon>Neoptera</taxon>
        <taxon>Endopterygota</taxon>
        <taxon>Diptera</taxon>
        <taxon>Brachycera</taxon>
        <taxon>Muscomorpha</taxon>
        <taxon>Ephydroidea</taxon>
        <taxon>Drosophilidae</taxon>
        <taxon>Drosophila</taxon>
        <taxon>Sophophora</taxon>
    </lineage>
</organism>
<gene>
    <name evidence="2" type="ORF">HDC17373</name>
</gene>
<protein>
    <submittedName>
        <fullName evidence="2">HDC17373</fullName>
    </submittedName>
</protein>
<dbReference type="EMBL" id="BK003016">
    <property type="protein sequence ID" value="DAA03216.1"/>
    <property type="molecule type" value="Genomic_DNA"/>
</dbReference>
<accession>Q6IIQ0</accession>
<feature type="region of interest" description="Disordered" evidence="1">
    <location>
        <begin position="140"/>
        <end position="184"/>
    </location>
</feature>
<dbReference type="AlphaFoldDB" id="Q6IIQ0"/>
<evidence type="ECO:0000313" key="2">
    <source>
        <dbReference type="EMBL" id="DAA03216.1"/>
    </source>
</evidence>
<sequence length="184" mass="20968">MQMQIRGIQRYNGIYQTTSVSASDSNRRTVPQFSSRSKTMSRRCDPDLVIRRFPAHSIWNCPSPCCLSYIPDIYRYPRFPIRSRQYNAPSDWGCDEDDALFFGDSDSNSDTDSFWCLTFRLSRRGACSLIDEWPFGWSTARSSSDPPVAPVALDTPSPRRRLQRQVANPSAAVEPGPTQSQSQW</sequence>
<proteinExistence type="predicted"/>
<evidence type="ECO:0000256" key="1">
    <source>
        <dbReference type="SAM" id="MobiDB-lite"/>
    </source>
</evidence>
<reference evidence="2" key="1">
    <citation type="journal article" date="2003" name="Genome Biol.">
        <title>An integrated gene annotation and transcriptional profiling approach towards the full gene content of the Drosophila genome.</title>
        <authorList>
            <person name="Hild M."/>
            <person name="Beckmann B."/>
            <person name="Haas S.A."/>
            <person name="Koch B."/>
            <person name="Solovyev V."/>
            <person name="Busold C."/>
            <person name="Fellenberg K."/>
            <person name="Boutros M."/>
            <person name="Vingron M."/>
            <person name="Sauer F."/>
            <person name="Hoheisel J.D."/>
            <person name="Paro R."/>
        </authorList>
    </citation>
    <scope>NUCLEOTIDE SEQUENCE</scope>
</reference>